<evidence type="ECO:0000256" key="4">
    <source>
        <dbReference type="ARBA" id="ARBA00022801"/>
    </source>
</evidence>
<feature type="region of interest" description="Disordered" evidence="11">
    <location>
        <begin position="1895"/>
        <end position="1968"/>
    </location>
</feature>
<keyword evidence="7" id="KW-0695">RNA-directed DNA polymerase</keyword>
<dbReference type="EMBL" id="CAJNDS010002602">
    <property type="protein sequence ID" value="CAE7540912.1"/>
    <property type="molecule type" value="Genomic_DNA"/>
</dbReference>
<dbReference type="GO" id="GO:0003676">
    <property type="term" value="F:nucleic acid binding"/>
    <property type="evidence" value="ECO:0007669"/>
    <property type="project" value="InterPro"/>
</dbReference>
<dbReference type="PANTHER" id="PTHR42648:SF11">
    <property type="entry name" value="TRANSPOSON TY4-P GAG-POL POLYPROTEIN"/>
    <property type="match status" value="1"/>
</dbReference>
<feature type="compositionally biased region" description="Gly residues" evidence="11">
    <location>
        <begin position="1940"/>
        <end position="1959"/>
    </location>
</feature>
<evidence type="ECO:0000256" key="7">
    <source>
        <dbReference type="ARBA" id="ARBA00022918"/>
    </source>
</evidence>
<feature type="compositionally biased region" description="Low complexity" evidence="11">
    <location>
        <begin position="3605"/>
        <end position="3621"/>
    </location>
</feature>
<evidence type="ECO:0000256" key="9">
    <source>
        <dbReference type="ARBA" id="ARBA00023172"/>
    </source>
</evidence>
<dbReference type="Gene3D" id="3.30.420.10">
    <property type="entry name" value="Ribonuclease H-like superfamily/Ribonuclease H"/>
    <property type="match status" value="1"/>
</dbReference>
<evidence type="ECO:0000256" key="5">
    <source>
        <dbReference type="ARBA" id="ARBA00022842"/>
    </source>
</evidence>
<name>A0A812TW40_9DINO</name>
<feature type="region of interest" description="Disordered" evidence="11">
    <location>
        <begin position="998"/>
        <end position="1036"/>
    </location>
</feature>
<evidence type="ECO:0000313" key="14">
    <source>
        <dbReference type="Proteomes" id="UP000604046"/>
    </source>
</evidence>
<dbReference type="GO" id="GO:0015074">
    <property type="term" value="P:DNA integration"/>
    <property type="evidence" value="ECO:0007669"/>
    <property type="project" value="UniProtKB-KW"/>
</dbReference>
<feature type="region of interest" description="Disordered" evidence="11">
    <location>
        <begin position="2971"/>
        <end position="2990"/>
    </location>
</feature>
<dbReference type="GO" id="GO:0016787">
    <property type="term" value="F:hydrolase activity"/>
    <property type="evidence" value="ECO:0007669"/>
    <property type="project" value="UniProtKB-KW"/>
</dbReference>
<keyword evidence="4" id="KW-0378">Hydrolase</keyword>
<dbReference type="GO" id="GO:0046872">
    <property type="term" value="F:metal ion binding"/>
    <property type="evidence" value="ECO:0007669"/>
    <property type="project" value="UniProtKB-KW"/>
</dbReference>
<comment type="caution">
    <text evidence="13">The sequence shown here is derived from an EMBL/GenBank/DDBJ whole genome shotgun (WGS) entry which is preliminary data.</text>
</comment>
<keyword evidence="6" id="KW-0229">DNA integration</keyword>
<keyword evidence="10" id="KW-0175">Coiled coil</keyword>
<evidence type="ECO:0000256" key="11">
    <source>
        <dbReference type="SAM" id="MobiDB-lite"/>
    </source>
</evidence>
<gene>
    <name evidence="13" type="primary">RE1</name>
    <name evidence="13" type="ORF">SNAT2548_LOCUS30336</name>
</gene>
<feature type="compositionally biased region" description="Low complexity" evidence="11">
    <location>
        <begin position="3662"/>
        <end position="3684"/>
    </location>
</feature>
<feature type="region of interest" description="Disordered" evidence="11">
    <location>
        <begin position="1995"/>
        <end position="2015"/>
    </location>
</feature>
<dbReference type="InterPro" id="IPR039537">
    <property type="entry name" value="Retrotran_Ty1/copia-like"/>
</dbReference>
<evidence type="ECO:0000256" key="8">
    <source>
        <dbReference type="ARBA" id="ARBA00022932"/>
    </source>
</evidence>
<dbReference type="GO" id="GO:0003964">
    <property type="term" value="F:RNA-directed DNA polymerase activity"/>
    <property type="evidence" value="ECO:0007669"/>
    <property type="project" value="UniProtKB-KW"/>
</dbReference>
<feature type="compositionally biased region" description="Basic and acidic residues" evidence="11">
    <location>
        <begin position="1565"/>
        <end position="1581"/>
    </location>
</feature>
<feature type="region of interest" description="Disordered" evidence="11">
    <location>
        <begin position="810"/>
        <end position="863"/>
    </location>
</feature>
<evidence type="ECO:0000313" key="13">
    <source>
        <dbReference type="EMBL" id="CAE7540912.1"/>
    </source>
</evidence>
<dbReference type="InterPro" id="IPR036397">
    <property type="entry name" value="RNaseH_sf"/>
</dbReference>
<dbReference type="SUPFAM" id="SSF53098">
    <property type="entry name" value="Ribonuclease H-like"/>
    <property type="match status" value="1"/>
</dbReference>
<feature type="coiled-coil region" evidence="10">
    <location>
        <begin position="776"/>
        <end position="803"/>
    </location>
</feature>
<feature type="region of interest" description="Disordered" evidence="11">
    <location>
        <begin position="3591"/>
        <end position="3708"/>
    </location>
</feature>
<feature type="compositionally biased region" description="Basic and acidic residues" evidence="11">
    <location>
        <begin position="3622"/>
        <end position="3636"/>
    </location>
</feature>
<feature type="domain" description="Fe2OG dioxygenase" evidence="12">
    <location>
        <begin position="1411"/>
        <end position="1513"/>
    </location>
</feature>
<dbReference type="PANTHER" id="PTHR42648">
    <property type="entry name" value="TRANSPOSASE, PUTATIVE-RELATED"/>
    <property type="match status" value="1"/>
</dbReference>
<evidence type="ECO:0000259" key="12">
    <source>
        <dbReference type="PROSITE" id="PS51471"/>
    </source>
</evidence>
<evidence type="ECO:0000256" key="1">
    <source>
        <dbReference type="ARBA" id="ARBA00022722"/>
    </source>
</evidence>
<organism evidence="13 14">
    <name type="scientific">Symbiodinium natans</name>
    <dbReference type="NCBI Taxonomy" id="878477"/>
    <lineage>
        <taxon>Eukaryota</taxon>
        <taxon>Sar</taxon>
        <taxon>Alveolata</taxon>
        <taxon>Dinophyceae</taxon>
        <taxon>Suessiales</taxon>
        <taxon>Symbiodiniaceae</taxon>
        <taxon>Symbiodinium</taxon>
    </lineage>
</organism>
<keyword evidence="1" id="KW-0540">Nuclease</keyword>
<evidence type="ECO:0000256" key="2">
    <source>
        <dbReference type="ARBA" id="ARBA00022723"/>
    </source>
</evidence>
<dbReference type="Proteomes" id="UP000604046">
    <property type="component" value="Unassembled WGS sequence"/>
</dbReference>
<reference evidence="13" key="1">
    <citation type="submission" date="2021-02" db="EMBL/GenBank/DDBJ databases">
        <authorList>
            <person name="Dougan E. K."/>
            <person name="Rhodes N."/>
            <person name="Thang M."/>
            <person name="Chan C."/>
        </authorList>
    </citation>
    <scope>NUCLEOTIDE SEQUENCE</scope>
</reference>
<dbReference type="InterPro" id="IPR005123">
    <property type="entry name" value="Oxoglu/Fe-dep_dioxygenase_dom"/>
</dbReference>
<evidence type="ECO:0000256" key="10">
    <source>
        <dbReference type="SAM" id="Coils"/>
    </source>
</evidence>
<dbReference type="GO" id="GO:0004519">
    <property type="term" value="F:endonuclease activity"/>
    <property type="evidence" value="ECO:0007669"/>
    <property type="project" value="UniProtKB-KW"/>
</dbReference>
<keyword evidence="2" id="KW-0479">Metal-binding</keyword>
<accession>A0A812TW40</accession>
<dbReference type="GO" id="GO:0006310">
    <property type="term" value="P:DNA recombination"/>
    <property type="evidence" value="ECO:0007669"/>
    <property type="project" value="UniProtKB-KW"/>
</dbReference>
<keyword evidence="3" id="KW-0255">Endonuclease</keyword>
<evidence type="ECO:0000256" key="3">
    <source>
        <dbReference type="ARBA" id="ARBA00022759"/>
    </source>
</evidence>
<keyword evidence="14" id="KW-1185">Reference proteome</keyword>
<dbReference type="PROSITE" id="PS51471">
    <property type="entry name" value="FE2OG_OXY"/>
    <property type="match status" value="1"/>
</dbReference>
<sequence length="3824" mass="429289">MAVRPERVEDWFHLAPGLLSQDGWEISLARPLSTLSHCVSPWGGHLIKFSYQDITITDAPENTAGVLVRPEVRAWQHSADPSPGSSFEVLNQLAPGDAVVKRWASWRLLRLCSVLFGDLAGHFMNYFFYDPSKQTELHQRVRRDYPERGDSACAFFDQSEPLEGLLVCHPQEEPDKFLVNCVLRVPEDKFANWAKIHYMMLLESGRRTAQWFLNRPGISEMRSMDQQFYVVLAIQSFKRGMPQLPAQSPNPGDAVTRIDAGQRMGLTTWVRYHPGMAGSSKFYLSDYIQLFLENIGESAQTYNLLDGRQLVPYQCVVTREEWNRVRSRFFEAFTLQKTAYRRANGGSTAPGVHEGVEPRFLPDADLALLRERIKFAQQQPKIVVRNTFVEMDEEDDEETEEEFRVERNTRRPKTTSHLRVDCSVLAFAAQPLYCKEAGFAGLKFEEHQNLQIELRQLKRELSHQTELRRVLQANLDSERDRSANLSKANDELLRASEEQLQGQRQVSDAETAELESQVDALLLLKRPCIQKGGAVVTGSDEAPPRDSEPPLTTNALRIHDMRLFQRGSLQTFNPTAPSFSMPNSATMNSLMIGEQRLMQNQANVSQTFIQNDRSPLIEQIAEHRHNQILGQITNSFQEQMLSMGSHVMSGVSKLRVELAQAETRLGEEEQQARARFSTGQTQLESQALEINMARGEAHALAEKLRSAESHADLSYARLQEQLHLAEAKAMSNADLMNSELDSVRVSAAQATNAVQASSEVEINRLSAEVRDFRVVVSQESEKRKAAERENAELKLQLSKAIAALEAHANASSSVPTVPPGLVPTIPINTPPQDGMGPRFRRPPDGGGPDDGDDGGSDDDDSRLSPKQLKALLKSLARSSKKSGDDKDTEDEGRQILFLLHKYFATNALHNSVYDMEDLLSVTMTNENLVTFIRSFKFLYDAATAHINRKRLERNRERIARQSGAIRAPSHTHTRQRPWSAQSLEVAVTVETNAPSCIRESQVLRLRPEDSKGSKNSKGSNGSRKSGGSGRKKGGGHSIPTAVCLLGAMMAGTAHHADAYTLRKDESCWPSHYSEFTHLALAAVSFDDSPDYINFPLRDGELKYSVEYPKRTFTSSWSTEDVPSGNAQSTKDALMAARMLRASVRSSLDGVPAKCNFCCDTEFGCDHCIPKGLRVTCPAKPDAALCSHPMEWIGDTGSAQDLISERELADLVPFESDCPINISTANGPGYANRQCEVGVPSINSVAKPYVLPNTPSVLSVGQRCMEQGYDFIWKGFQRPYFKVPGSGKVYLDVRDNVPYLKSWKEGTACPARRIAASSGGSRTDPEIVAKELLQNQDFSHRSCLKLLKESTFKQPKSRRSAIRAKDDRDSKYLVFGAFSHGGMQGITKRSKSYPKVIQYLLGYLRKHGVDGPVTSLAVNCNSDVKMHKDVNNHRDHDNFTISLGDFTGGQLWVHDNCLEKNQRDTEVMTSPSGDSMVGKLWDSRENVVTFNPKSYHCVTPWKGERWSITAYVNRAIHKLSPDEITKLKEYGFLVPRRSVEVPAAPVEIDEEMTLHDLAMMDLPKSSPDRDGAGRVPEGDGKRSRAFEKLKAEAKSTHHLMSHQPKNPFCDVCQRAKMYKQPSYQTDGTHSIEAKAFGDHLTADHIIVYRDKGVAIEESRLALVMKDVFTGFTYAYPSALRSEDECIAALQHFVSSSDEVGVFYSDQAQELISSAKFLGWRHELSKAYIHQSNAIAERAVRATTEGTRSNLLQAGLSHVYWPQALEHSCAAFNVSNLNGPKYTPWYKRFGYAFPGKIIPFGCRVDYWVGPKNKRRKRDRFEPTSEPGIFLGYYFQPGMKWRNEILALPLKELNRQDFHECLKPVKAYQFHVPNGEFVFPMRERYEKVQQGLATDALEGPVSQSLTNQDAEPALEQDSVDADRKDEPSLVIDPKSGKMIPIPEGGGYYDSGGTLGRRYGGTRGSRKPDSIPSDLWVRLSKKQKDKAIEDEVRENALRELESGGGGSSSSSGKPAAVANASKDEWVIRGDKLIRFHYIPRKELFSPDLTDCPVPIASLGRDRVTKIMPLGGTEIIPDADEWRNVRRRNKKLSYKWIGRTEFSVIARPDSSGQATVGSQDFPCMPTVPTAEDPHRTKVARAFPETFQEITEAIAMVARPVGKKELMTDSDAQASLDMEWDKLIKKKAWDMSTVREWDDVSKEAAKKGKKAHVGKIFEICVEKGSELPKENPLRKFKGRTVFQGNNVRDENNDTALFSELGSSPATMEAGKVLDAYGHAPNHGVEQADGKQAYTQTTLKGADTWVRLPRERWPKEWIGKYKDPVVRLRLALYGHPDSGGFWEQHCEKRLKEVGFELVYPAAWPSVFFHPTLRLLLAVYVDDFKMAGPKENLAKGWELIGSRIDMVPFKPRAAEALALDLGSHRLTVAAPLGKEDSPTETWEERKARIEDFKLALQDPDRRADAMAGLLLPPSYRDLADAVVEPDADAADDELFLGIVPVYRWRALRAEHPTSHWTILYEQYYRDHGVRVFAEGDADTSALQDSTLGGWIDVLYRYAQDLANIAWGPRSAGVLDATRHDDICRKVELLSRGASKYTCFHVTSELMGKLFSPALQRIPLPSEERLRILVVGDSSLALCQFKGRSPTHRTNVGIYVEEALRHDRRFTSIHYEMVWGAQLDELHAKAEELEALNEWPTKQRLRVEKAVRNLRLLLARHDVCGITVLTGDHHSEVFPTGPEYGLCMEQHADAMLALGINIVDPIEMYGHTSKPDDFHADASDRNKQVMVPWHCSLLRGVFVNHQLMKVRDQLVANQRDVVFHNHFLMGKAEPFLTVPPASAQLIHKPIEDPNPPQAREAEEEIVLSGPLLGEMEEPSMMQVPEVPNAQEEISDLDFARLDTRPGAGCVVEGAESALLNVITEDIIKATFEAVKDATEEELKQAAVEAQVVNLDDFVEAEELPAEAKGRETYVAQPGRIEGAASSADVRPPAGPTAAMEESEDEVVIMDAPLTSEATIQKPFTPAAKPKPPALPRWMTADQLPPLPDDYRWLTPGARVALSKKISFLTRGFAEIRAPHLHVKAAEDHSLRWDEFFEKLSQMWRGLRVENVVDALLHNDKLRFEIKVNFGLNKLVVFHAIRAIQGHNATLLSDETDLNDTHAAVYHLAESWFPTLKDRPPEHVLRRWQSKSPMPGCYIDFLCSEAEDLSFDEYKHICNNMHSPFQIAEDENITVNGEAINADDVTFHTEAKPQYVGNARWGSRLKTWYSALGRRTDVRYRSKLEHYVIQEFVDFPTLRCGSCNRDFVDGMINCPWCSVRISAESDMAHVTETKRARDEASRRGTGIDLLAIAPRKGLAMNRHRVRQGRDDDDISLPAAVRGKCLAMKKSLAKRGGGDHLLELLDEPLDAYNYVSKGIDIGSLAQLELFTRLHNPAPGGDARGRKEFAGSHNADARLSIAWMPGDTEIVLNRAFFIAFSSRLYILDEAAMLIYATQQTYFGQRFPFSILGFDGEIYTPEPASVTELAAQLAEFFKVQLGFAGTYDDPAPTEVTMSGNLRIPEGFASMGQTQLNEVLRDTRFYDRRLARTAYDPEWVRASRARSAGYMRAPPPPGRDGPRASSSRRYGRASASPARQHSEGANDPTRDRTRSSSAYGANRGRSPRRTGSYVEPTSKATPPRLRSATPRPPAARRQSSQQDQPAASRRRVEPTNPTETEGEWLRARRERVNQMIETRLDELTQLLERPLGITFPYDVDGEEINGREPRHPRFNRLEAYYWAMLYARDQHYIQEEEVVNCIPSFGQLNRVVVYDYENVIWYLNGWEHKVTDPFTGETTRRY</sequence>
<feature type="compositionally biased region" description="Acidic residues" evidence="11">
    <location>
        <begin position="847"/>
        <end position="860"/>
    </location>
</feature>
<keyword evidence="8" id="KW-0808">Transferase</keyword>
<evidence type="ECO:0000256" key="6">
    <source>
        <dbReference type="ARBA" id="ARBA00022908"/>
    </source>
</evidence>
<proteinExistence type="predicted"/>
<dbReference type="InterPro" id="IPR012337">
    <property type="entry name" value="RNaseH-like_sf"/>
</dbReference>
<keyword evidence="5" id="KW-0460">Magnesium</keyword>
<feature type="region of interest" description="Disordered" evidence="11">
    <location>
        <begin position="1560"/>
        <end position="1581"/>
    </location>
</feature>
<protein>
    <submittedName>
        <fullName evidence="13">RE1 protein</fullName>
    </submittedName>
</protein>
<feature type="region of interest" description="Disordered" evidence="11">
    <location>
        <begin position="959"/>
        <end position="979"/>
    </location>
</feature>
<dbReference type="OrthoDB" id="411372at2759"/>
<keyword evidence="8" id="KW-0548">Nucleotidyltransferase</keyword>
<keyword evidence="9" id="KW-0233">DNA recombination</keyword>
<keyword evidence="8" id="KW-0239">DNA-directed DNA polymerase</keyword>
<feature type="compositionally biased region" description="Low complexity" evidence="11">
    <location>
        <begin position="1013"/>
        <end position="1025"/>
    </location>
</feature>
<feature type="coiled-coil region" evidence="10">
    <location>
        <begin position="447"/>
        <end position="474"/>
    </location>
</feature>
<dbReference type="GO" id="GO:0003887">
    <property type="term" value="F:DNA-directed DNA polymerase activity"/>
    <property type="evidence" value="ECO:0007669"/>
    <property type="project" value="UniProtKB-KW"/>
</dbReference>